<evidence type="ECO:0000313" key="5">
    <source>
        <dbReference type="Proteomes" id="UP000247702"/>
    </source>
</evidence>
<feature type="transmembrane region" description="Helical" evidence="2">
    <location>
        <begin position="695"/>
        <end position="719"/>
    </location>
</feature>
<protein>
    <submittedName>
        <fullName evidence="3">Uncharacterized protein</fullName>
    </submittedName>
</protein>
<feature type="compositionally biased region" description="Polar residues" evidence="1">
    <location>
        <begin position="453"/>
        <end position="466"/>
    </location>
</feature>
<feature type="compositionally biased region" description="Low complexity" evidence="1">
    <location>
        <begin position="467"/>
        <end position="489"/>
    </location>
</feature>
<feature type="transmembrane region" description="Helical" evidence="2">
    <location>
        <begin position="645"/>
        <end position="666"/>
    </location>
</feature>
<evidence type="ECO:0000313" key="4">
    <source>
        <dbReference type="EMBL" id="GES94923.1"/>
    </source>
</evidence>
<feature type="transmembrane region" description="Helical" evidence="2">
    <location>
        <begin position="576"/>
        <end position="602"/>
    </location>
</feature>
<evidence type="ECO:0000256" key="2">
    <source>
        <dbReference type="SAM" id="Phobius"/>
    </source>
</evidence>
<feature type="transmembrane region" description="Helical" evidence="2">
    <location>
        <begin position="12"/>
        <end position="30"/>
    </location>
</feature>
<organism evidence="3 5">
    <name type="scientific">Rhizophagus clarus</name>
    <dbReference type="NCBI Taxonomy" id="94130"/>
    <lineage>
        <taxon>Eukaryota</taxon>
        <taxon>Fungi</taxon>
        <taxon>Fungi incertae sedis</taxon>
        <taxon>Mucoromycota</taxon>
        <taxon>Glomeromycotina</taxon>
        <taxon>Glomeromycetes</taxon>
        <taxon>Glomerales</taxon>
        <taxon>Glomeraceae</taxon>
        <taxon>Rhizophagus</taxon>
    </lineage>
</organism>
<dbReference type="EMBL" id="BLAL01000239">
    <property type="protein sequence ID" value="GES94923.1"/>
    <property type="molecule type" value="Genomic_DNA"/>
</dbReference>
<feature type="region of interest" description="Disordered" evidence="1">
    <location>
        <begin position="387"/>
        <end position="497"/>
    </location>
</feature>
<name>A0A2Z6S8R6_9GLOM</name>
<dbReference type="Proteomes" id="UP000615446">
    <property type="component" value="Unassembled WGS sequence"/>
</dbReference>
<feature type="compositionally biased region" description="Low complexity" evidence="1">
    <location>
        <begin position="438"/>
        <end position="452"/>
    </location>
</feature>
<evidence type="ECO:0000313" key="3">
    <source>
        <dbReference type="EMBL" id="GBC07385.1"/>
    </source>
</evidence>
<reference evidence="3 5" key="1">
    <citation type="submission" date="2017-11" db="EMBL/GenBank/DDBJ databases">
        <title>The genome of Rhizophagus clarus HR1 reveals common genetic basis of auxotrophy among arbuscular mycorrhizal fungi.</title>
        <authorList>
            <person name="Kobayashi Y."/>
        </authorList>
    </citation>
    <scope>NUCLEOTIDE SEQUENCE [LARGE SCALE GENOMIC DNA]</scope>
    <source>
        <strain evidence="3 5">HR1</strain>
    </source>
</reference>
<sequence>MQFFISTRNKDILNLHFTIPFFLIILFLKLSTAKLTVYDTNNVISSYDNVDFMGIDKTSYGTVMGKLLVASFSGPIDNDKDDPCKIKNLPLDAAIDIVVIPFQDAYDIGCESYSQIIIANNWKLNKNEVLTYPPNKAPTGGNNNEPNDNTDNGNINNNNNNNYNNNNNQVKNPPPQENQNANPKVINNDNNNINNIPNGKGVNGNVNNNNNNVNNNLNNNVNAKNNNNIPPPNNNNDIPNAAPKNNNNNNVNNGGNINNNNVPQNNNNNNNNNNNANVNNVPNDQKVPISVPNVTPLPDTPNNTPPNTTPDVSINSIPDNTNNQNNNPNSSPTNNPTSNPTNNPNNNQNTLNQGTSSIDSIPPSNNNANSNNDVVPISVVKPTLLATDAPTPTSQSQPTANSLSTGNSQPTANSQSTGNSQSTANSPSPTGNSQPTANSQSTGNSNSQSTGNPQPTANSQSTGNSQSTANSPSPTSDTSNPTSTNTPTGSRKHKRQEQDYFYIPKVVVFSSMNGGEPGIKELYSGDKDVLKDSIPGLTLLKYGDVIQLKKNNDKIDHAVITPEDGKWYSLVTSPPWVAWSVIMSIIYGIIIIISTHLLITHYNNCRFSISHAKYYCYPGIAFICIFGIILLLVDPGDVYEDRLSLFSRSLITNLKVLTLMVFFTILEVQWKNAASMICQTHDHHYKRILIYLNKLFSYILAFCIFIFILCFFIKTLSFLNTTSRWFSLMIKISYTLESVSIGLVGIEFVLFGSFIISAIKRRGRSQRLRYRKRRTAVKTLILNISFISAVIFFILSGAVQFLLPTLVNFWIQLVLGNIATATACIIIIVVLQDRTISEHIQWARERSADLQINTGGETTIDSFSISMTPQTPQTPPTPQTPQTSTSITSLIRNLTTINELPTENEMNVISSNRPSTEHRFNRFSGTNYSNRFSGTNNIYRYSGNYSNRYSSADDSNKRFSSARNSMYSMYTSVHDMTYSSQSYLDSI</sequence>
<dbReference type="EMBL" id="BEXD01004140">
    <property type="protein sequence ID" value="GBC07385.1"/>
    <property type="molecule type" value="Genomic_DNA"/>
</dbReference>
<feature type="transmembrane region" description="Helical" evidence="2">
    <location>
        <begin position="614"/>
        <end position="633"/>
    </location>
</feature>
<evidence type="ECO:0000256" key="1">
    <source>
        <dbReference type="SAM" id="MobiDB-lite"/>
    </source>
</evidence>
<feature type="transmembrane region" description="Helical" evidence="2">
    <location>
        <begin position="780"/>
        <end position="803"/>
    </location>
</feature>
<comment type="caution">
    <text evidence="3">The sequence shown here is derived from an EMBL/GenBank/DDBJ whole genome shotgun (WGS) entry which is preliminary data.</text>
</comment>
<reference evidence="4" key="2">
    <citation type="submission" date="2019-10" db="EMBL/GenBank/DDBJ databases">
        <title>Conservation and host-specific expression of non-tandemly repeated heterogenous ribosome RNA gene in arbuscular mycorrhizal fungi.</title>
        <authorList>
            <person name="Maeda T."/>
            <person name="Kobayashi Y."/>
            <person name="Nakagawa T."/>
            <person name="Ezawa T."/>
            <person name="Yamaguchi K."/>
            <person name="Bino T."/>
            <person name="Nishimoto Y."/>
            <person name="Shigenobu S."/>
            <person name="Kawaguchi M."/>
        </authorList>
    </citation>
    <scope>NUCLEOTIDE SEQUENCE</scope>
    <source>
        <strain evidence="4">HR1</strain>
    </source>
</reference>
<dbReference type="OrthoDB" id="2425695at2759"/>
<dbReference type="STRING" id="94130.A0A2Z6S8R6"/>
<keyword evidence="2" id="KW-0812">Transmembrane</keyword>
<dbReference type="Proteomes" id="UP000247702">
    <property type="component" value="Unassembled WGS sequence"/>
</dbReference>
<keyword evidence="5" id="KW-1185">Reference proteome</keyword>
<feature type="compositionally biased region" description="Low complexity" evidence="1">
    <location>
        <begin position="291"/>
        <end position="302"/>
    </location>
</feature>
<feature type="transmembrane region" description="Helical" evidence="2">
    <location>
        <begin position="739"/>
        <end position="759"/>
    </location>
</feature>
<feature type="compositionally biased region" description="Low complexity" evidence="1">
    <location>
        <begin position="309"/>
        <end position="373"/>
    </location>
</feature>
<keyword evidence="2" id="KW-1133">Transmembrane helix</keyword>
<feature type="region of interest" description="Disordered" evidence="1">
    <location>
        <begin position="133"/>
        <end position="374"/>
    </location>
</feature>
<feature type="compositionally biased region" description="Low complexity" evidence="1">
    <location>
        <begin position="142"/>
        <end position="283"/>
    </location>
</feature>
<accession>A0A2Z6S8R6</accession>
<gene>
    <name evidence="4" type="ORF">RCL2_002161900</name>
    <name evidence="3" type="ORF">RclHR1_07420009</name>
</gene>
<keyword evidence="2" id="KW-0472">Membrane</keyword>
<feature type="transmembrane region" description="Helical" evidence="2">
    <location>
        <begin position="809"/>
        <end position="831"/>
    </location>
</feature>
<feature type="compositionally biased region" description="Polar residues" evidence="1">
    <location>
        <begin position="394"/>
        <end position="437"/>
    </location>
</feature>
<dbReference type="AlphaFoldDB" id="A0A2Z6S8R6"/>
<proteinExistence type="predicted"/>